<proteinExistence type="predicted"/>
<dbReference type="InterPro" id="IPR002885">
    <property type="entry name" value="PPR_rpt"/>
</dbReference>
<accession>A0A438GLZ3</accession>
<reference evidence="3 4" key="1">
    <citation type="journal article" date="2018" name="PLoS Genet.">
        <title>Population sequencing reveals clonal diversity and ancestral inbreeding in the grapevine cultivar Chardonnay.</title>
        <authorList>
            <person name="Roach M.J."/>
            <person name="Johnson D.L."/>
            <person name="Bohlmann J."/>
            <person name="van Vuuren H.J."/>
            <person name="Jones S.J."/>
            <person name="Pretorius I.S."/>
            <person name="Schmidt S.A."/>
            <person name="Borneman A.R."/>
        </authorList>
    </citation>
    <scope>NUCLEOTIDE SEQUENCE [LARGE SCALE GENOMIC DNA]</scope>
    <source>
        <strain evidence="4">cv. Chardonnay</strain>
        <tissue evidence="3">Leaf</tissue>
    </source>
</reference>
<dbReference type="Gene3D" id="1.25.40.10">
    <property type="entry name" value="Tetratricopeptide repeat domain"/>
    <property type="match status" value="1"/>
</dbReference>
<dbReference type="PANTHER" id="PTHR47926">
    <property type="entry name" value="PENTATRICOPEPTIDE REPEAT-CONTAINING PROTEIN"/>
    <property type="match status" value="1"/>
</dbReference>
<evidence type="ECO:0000313" key="4">
    <source>
        <dbReference type="Proteomes" id="UP000288805"/>
    </source>
</evidence>
<dbReference type="PROSITE" id="PS51375">
    <property type="entry name" value="PPR"/>
    <property type="match status" value="1"/>
</dbReference>
<evidence type="ECO:0000256" key="2">
    <source>
        <dbReference type="PROSITE-ProRule" id="PRU00708"/>
    </source>
</evidence>
<keyword evidence="1" id="KW-0677">Repeat</keyword>
<dbReference type="NCBIfam" id="TIGR00756">
    <property type="entry name" value="PPR"/>
    <property type="match status" value="2"/>
</dbReference>
<gene>
    <name evidence="3" type="primary">ELI1_0</name>
    <name evidence="3" type="ORF">CK203_059176</name>
</gene>
<protein>
    <submittedName>
        <fullName evidence="3">Pentatricopeptide repeat-containing protein ELI1, chloroplastic</fullName>
    </submittedName>
</protein>
<dbReference type="GO" id="GO:0003723">
    <property type="term" value="F:RNA binding"/>
    <property type="evidence" value="ECO:0007669"/>
    <property type="project" value="InterPro"/>
</dbReference>
<sequence length="392" mass="44128">MRMRRHSLNCKLWKVGFVERKETVLRKEILGSVQQQINCMLVGTCSSNCCCKYSFDLGNPLNHHLRHPLSSMASQFKPAIFHSLSTSIQSIMLVSSLTKPLLPLIYLGTPLSKPTPSKAFHIIPWLSISECFRTTLNRNEVSWNLIISGCVWERKGFCGDVEFISWMLVSTDEIQFNAATMVSLLSACSTLYNYGVGRFLLASIDVNKIPLNAILVTTLIDMYSKCGNVEKAWRIFDGVSCKKLPPWNAIITGYVQHGLFEEAIDLYRLRKMERTGLQPSDVTFIGVLSACNHSRLAGHVEEAYELVQNTIIPHDSIIWGTLLSYGCIHRNLGLTDTISETITTLQDPNMGLCILLLNIYASARRWQESGAVLQFVPFQSAVDEAFWHRLSS</sequence>
<comment type="caution">
    <text evidence="3">The sequence shown here is derived from an EMBL/GenBank/DDBJ whole genome shotgun (WGS) entry which is preliminary data.</text>
</comment>
<evidence type="ECO:0000313" key="3">
    <source>
        <dbReference type="EMBL" id="RVW73227.1"/>
    </source>
</evidence>
<dbReference type="GO" id="GO:0009451">
    <property type="term" value="P:RNA modification"/>
    <property type="evidence" value="ECO:0007669"/>
    <property type="project" value="InterPro"/>
</dbReference>
<dbReference type="Pfam" id="PF01535">
    <property type="entry name" value="PPR"/>
    <property type="match status" value="1"/>
</dbReference>
<dbReference type="EMBL" id="QGNW01000396">
    <property type="protein sequence ID" value="RVW73227.1"/>
    <property type="molecule type" value="Genomic_DNA"/>
</dbReference>
<dbReference type="AlphaFoldDB" id="A0A438GLZ3"/>
<dbReference type="Proteomes" id="UP000288805">
    <property type="component" value="Unassembled WGS sequence"/>
</dbReference>
<evidence type="ECO:0000256" key="1">
    <source>
        <dbReference type="ARBA" id="ARBA00022737"/>
    </source>
</evidence>
<dbReference type="InterPro" id="IPR046960">
    <property type="entry name" value="PPR_At4g14850-like_plant"/>
</dbReference>
<feature type="repeat" description="PPR" evidence="2">
    <location>
        <begin position="243"/>
        <end position="279"/>
    </location>
</feature>
<organism evidence="3 4">
    <name type="scientific">Vitis vinifera</name>
    <name type="common">Grape</name>
    <dbReference type="NCBI Taxonomy" id="29760"/>
    <lineage>
        <taxon>Eukaryota</taxon>
        <taxon>Viridiplantae</taxon>
        <taxon>Streptophyta</taxon>
        <taxon>Embryophyta</taxon>
        <taxon>Tracheophyta</taxon>
        <taxon>Spermatophyta</taxon>
        <taxon>Magnoliopsida</taxon>
        <taxon>eudicotyledons</taxon>
        <taxon>Gunneridae</taxon>
        <taxon>Pentapetalae</taxon>
        <taxon>rosids</taxon>
        <taxon>Vitales</taxon>
        <taxon>Vitaceae</taxon>
        <taxon>Viteae</taxon>
        <taxon>Vitis</taxon>
    </lineage>
</organism>
<dbReference type="Pfam" id="PF13041">
    <property type="entry name" value="PPR_2"/>
    <property type="match status" value="1"/>
</dbReference>
<dbReference type="InterPro" id="IPR011990">
    <property type="entry name" value="TPR-like_helical_dom_sf"/>
</dbReference>
<name>A0A438GLZ3_VITVI</name>